<dbReference type="PROSITE" id="PS50118">
    <property type="entry name" value="HMG_BOX_2"/>
    <property type="match status" value="1"/>
</dbReference>
<dbReference type="STRING" id="1206466.K0KE92"/>
<dbReference type="AlphaFoldDB" id="K0KE92"/>
<feature type="compositionally biased region" description="Basic and acidic residues" evidence="3">
    <location>
        <begin position="122"/>
        <end position="137"/>
    </location>
</feature>
<dbReference type="PANTHER" id="PTHR48112">
    <property type="entry name" value="HIGH MOBILITY GROUP PROTEIN DSP1"/>
    <property type="match status" value="1"/>
</dbReference>
<dbReference type="InterPro" id="IPR036910">
    <property type="entry name" value="HMG_box_dom_sf"/>
</dbReference>
<dbReference type="InParanoid" id="K0KE92"/>
<feature type="compositionally biased region" description="Low complexity" evidence="3">
    <location>
        <begin position="94"/>
        <end position="121"/>
    </location>
</feature>
<reference evidence="5 6" key="1">
    <citation type="journal article" date="2012" name="Eukaryot. Cell">
        <title>Draft genome sequence of Wickerhamomyces ciferrii NRRL Y-1031 F-60-10.</title>
        <authorList>
            <person name="Schneider J."/>
            <person name="Andrea H."/>
            <person name="Blom J."/>
            <person name="Jaenicke S."/>
            <person name="Ruckert C."/>
            <person name="Schorsch C."/>
            <person name="Szczepanowski R."/>
            <person name="Farwick M."/>
            <person name="Goesmann A."/>
            <person name="Puhler A."/>
            <person name="Schaffer S."/>
            <person name="Tauch A."/>
            <person name="Kohler T."/>
            <person name="Brinkrolf K."/>
        </authorList>
    </citation>
    <scope>NUCLEOTIDE SEQUENCE [LARGE SCALE GENOMIC DNA]</scope>
    <source>
        <strain evidence="6">ATCC 14091 / BCRC 22168 / CBS 111 / JCM 3599 / NBRC 0793 / NRRL Y-1031 F-60-10</strain>
    </source>
</reference>
<name>K0KE92_WICCF</name>
<dbReference type="EMBL" id="CAIF01000078">
    <property type="protein sequence ID" value="CCH43430.1"/>
    <property type="molecule type" value="Genomic_DNA"/>
</dbReference>
<dbReference type="Proteomes" id="UP000009328">
    <property type="component" value="Unassembled WGS sequence"/>
</dbReference>
<evidence type="ECO:0000313" key="6">
    <source>
        <dbReference type="Proteomes" id="UP000009328"/>
    </source>
</evidence>
<evidence type="ECO:0000256" key="3">
    <source>
        <dbReference type="SAM" id="MobiDB-lite"/>
    </source>
</evidence>
<dbReference type="GO" id="GO:0005634">
    <property type="term" value="C:nucleus"/>
    <property type="evidence" value="ECO:0007669"/>
    <property type="project" value="UniProtKB-UniRule"/>
</dbReference>
<feature type="DNA-binding region" description="HMG box" evidence="2">
    <location>
        <begin position="138"/>
        <end position="211"/>
    </location>
</feature>
<dbReference type="InterPro" id="IPR050342">
    <property type="entry name" value="HMGB"/>
</dbReference>
<dbReference type="FunCoup" id="K0KE92">
    <property type="interactions" value="300"/>
</dbReference>
<feature type="compositionally biased region" description="Basic residues" evidence="3">
    <location>
        <begin position="254"/>
        <end position="264"/>
    </location>
</feature>
<keyword evidence="1 2" id="KW-0238">DNA-binding</keyword>
<feature type="compositionally biased region" description="Basic and acidic residues" evidence="3">
    <location>
        <begin position="237"/>
        <end position="253"/>
    </location>
</feature>
<comment type="caution">
    <text evidence="5">The sequence shown here is derived from an EMBL/GenBank/DDBJ whole genome shotgun (WGS) entry which is preliminary data.</text>
</comment>
<dbReference type="HOGENOM" id="CLU_076155_0_0_1"/>
<dbReference type="Pfam" id="PF00505">
    <property type="entry name" value="HMG_box"/>
    <property type="match status" value="1"/>
</dbReference>
<keyword evidence="2" id="KW-0539">Nucleus</keyword>
<dbReference type="eggNOG" id="KOG0381">
    <property type="taxonomic scope" value="Eukaryota"/>
</dbReference>
<evidence type="ECO:0000256" key="2">
    <source>
        <dbReference type="PROSITE-ProRule" id="PRU00267"/>
    </source>
</evidence>
<dbReference type="PANTHER" id="PTHR48112:SF24">
    <property type="entry name" value="HIGH MOBILITY GROUP PROTEIN 1"/>
    <property type="match status" value="1"/>
</dbReference>
<evidence type="ECO:0000313" key="5">
    <source>
        <dbReference type="EMBL" id="CCH43430.1"/>
    </source>
</evidence>
<dbReference type="Gene3D" id="1.10.30.10">
    <property type="entry name" value="High mobility group box domain"/>
    <property type="match status" value="1"/>
</dbReference>
<dbReference type="InterPro" id="IPR009071">
    <property type="entry name" value="HMG_box_dom"/>
</dbReference>
<evidence type="ECO:0000256" key="1">
    <source>
        <dbReference type="ARBA" id="ARBA00023125"/>
    </source>
</evidence>
<sequence>MSAHLKIAKDQVTLYELSKAANEASSATVDFYNASLTTEEDSTEVFRQLGDSLRILTSATNGVNDTARLIASNSSIDPTLSLNSLVLPDQVLPSQATQPQQHQHHQQQLQHQQQQQQSSSTEQEKPAKKKVEKDPNAPKKPLTVFFAYSAYIRQALREERSSKGLPALSSTEITQEISKKWNELGELEKEKWKEAYNEELETYQRVKEKYLEDKRNGIAPIITGPNPAPVPIPSYLLKDKSKKRDHDGSSEKKDKKKKSKKRKSGIPEGVSTNPGDLSLHV</sequence>
<organism evidence="5 6">
    <name type="scientific">Wickerhamomyces ciferrii (strain ATCC 14091 / BCRC 22168 / CBS 111 / JCM 3599 / NBRC 0793 / NRRL Y-1031 F-60-10)</name>
    <name type="common">Yeast</name>
    <name type="synonym">Pichia ciferrii</name>
    <dbReference type="NCBI Taxonomy" id="1206466"/>
    <lineage>
        <taxon>Eukaryota</taxon>
        <taxon>Fungi</taxon>
        <taxon>Dikarya</taxon>
        <taxon>Ascomycota</taxon>
        <taxon>Saccharomycotina</taxon>
        <taxon>Saccharomycetes</taxon>
        <taxon>Phaffomycetales</taxon>
        <taxon>Wickerhamomycetaceae</taxon>
        <taxon>Wickerhamomyces</taxon>
    </lineage>
</organism>
<feature type="domain" description="HMG box" evidence="4">
    <location>
        <begin position="138"/>
        <end position="211"/>
    </location>
</feature>
<dbReference type="SUPFAM" id="SSF47095">
    <property type="entry name" value="HMG-box"/>
    <property type="match status" value="1"/>
</dbReference>
<gene>
    <name evidence="5" type="ORF">BN7_2978</name>
</gene>
<accession>K0KE92</accession>
<proteinExistence type="predicted"/>
<keyword evidence="6" id="KW-1185">Reference proteome</keyword>
<protein>
    <submittedName>
        <fullName evidence="5">High mobility group protein 1</fullName>
    </submittedName>
</protein>
<dbReference type="GO" id="GO:0003677">
    <property type="term" value="F:DNA binding"/>
    <property type="evidence" value="ECO:0007669"/>
    <property type="project" value="UniProtKB-UniRule"/>
</dbReference>
<evidence type="ECO:0000259" key="4">
    <source>
        <dbReference type="PROSITE" id="PS50118"/>
    </source>
</evidence>
<feature type="region of interest" description="Disordered" evidence="3">
    <location>
        <begin position="218"/>
        <end position="281"/>
    </location>
</feature>
<dbReference type="SMART" id="SM00398">
    <property type="entry name" value="HMG"/>
    <property type="match status" value="1"/>
</dbReference>
<feature type="region of interest" description="Disordered" evidence="3">
    <location>
        <begin position="94"/>
        <end position="138"/>
    </location>
</feature>